<dbReference type="KEGG" id="omy:110492144"/>
<dbReference type="GO" id="GO:0005739">
    <property type="term" value="C:mitochondrion"/>
    <property type="evidence" value="ECO:0007669"/>
    <property type="project" value="UniProtKB-SubCell"/>
</dbReference>
<feature type="domain" description="Ribosomal protein mS38 C-terminal" evidence="5">
    <location>
        <begin position="134"/>
        <end position="167"/>
    </location>
</feature>
<dbReference type="OrthoDB" id="6139741at2759"/>
<evidence type="ECO:0000313" key="6">
    <source>
        <dbReference type="EMBL" id="CDQ82921.1"/>
    </source>
</evidence>
<evidence type="ECO:0000313" key="9">
    <source>
        <dbReference type="Proteomes" id="UP000694395"/>
    </source>
</evidence>
<dbReference type="RefSeq" id="XP_021421864.1">
    <property type="nucleotide sequence ID" value="XM_021566189.2"/>
</dbReference>
<dbReference type="STRING" id="8022.A0A060XTT5"/>
<dbReference type="PANTHER" id="PTHR32035">
    <property type="entry name" value="AURORA KINASE A-INTERACTING PROTEIN"/>
    <property type="match status" value="1"/>
</dbReference>
<evidence type="ECO:0000313" key="7">
    <source>
        <dbReference type="Ensembl" id="ENSOMYP00000027430.1"/>
    </source>
</evidence>
<dbReference type="Pfam" id="PF08213">
    <property type="entry name" value="COX24_C"/>
    <property type="match status" value="1"/>
</dbReference>
<dbReference type="PaxDb" id="8022-A0A060XTT5"/>
<dbReference type="Proteomes" id="UP000694395">
    <property type="component" value="Chromosome 16"/>
</dbReference>
<evidence type="ECO:0000256" key="4">
    <source>
        <dbReference type="ARBA" id="ARBA00035682"/>
    </source>
</evidence>
<accession>A0A060XTT5</accession>
<dbReference type="CTD" id="54998"/>
<dbReference type="CDD" id="cd23699">
    <property type="entry name" value="At5g63150_CTD"/>
    <property type="match status" value="1"/>
</dbReference>
<evidence type="ECO:0000313" key="8">
    <source>
        <dbReference type="Proteomes" id="UP000193380"/>
    </source>
</evidence>
<dbReference type="PANTHER" id="PTHR32035:SF3">
    <property type="entry name" value="SMALL RIBOSOMAL SUBUNIT PROTEIN MS38"/>
    <property type="match status" value="1"/>
</dbReference>
<dbReference type="GeneTree" id="ENSGT00390000012802"/>
<dbReference type="SMART" id="SM01155">
    <property type="entry name" value="DUF1713"/>
    <property type="match status" value="1"/>
</dbReference>
<gene>
    <name evidence="7" type="primary">aurkaip1</name>
    <name evidence="6" type="ORF">GSONMT00057536001</name>
</gene>
<reference evidence="6" key="1">
    <citation type="journal article" date="2014" name="Nat. Commun.">
        <title>The rainbow trout genome provides novel insights into evolution after whole-genome duplication in vertebrates.</title>
        <authorList>
            <person name="Berthelot C."/>
            <person name="Brunet F."/>
            <person name="Chalopin D."/>
            <person name="Juanchich A."/>
            <person name="Bernard M."/>
            <person name="Noel B."/>
            <person name="Bento P."/>
            <person name="Da Silva C."/>
            <person name="Labadie K."/>
            <person name="Alberti A."/>
            <person name="Aury J.M."/>
            <person name="Louis A."/>
            <person name="Dehais P."/>
            <person name="Bardou P."/>
            <person name="Montfort J."/>
            <person name="Klopp C."/>
            <person name="Cabau C."/>
            <person name="Gaspin C."/>
            <person name="Thorgaard G.H."/>
            <person name="Boussaha M."/>
            <person name="Quillet E."/>
            <person name="Guyomard R."/>
            <person name="Galiana D."/>
            <person name="Bobe J."/>
            <person name="Volff J.N."/>
            <person name="Genet C."/>
            <person name="Wincker P."/>
            <person name="Jaillon O."/>
            <person name="Roest Crollius H."/>
            <person name="Guiguen Y."/>
        </authorList>
    </citation>
    <scope>NUCLEOTIDE SEQUENCE [LARGE SCALE GENOMIC DNA]</scope>
</reference>
<reference evidence="7 9" key="3">
    <citation type="submission" date="2020-07" db="EMBL/GenBank/DDBJ databases">
        <title>A long reads based de novo assembly of the rainbow trout Arlee double haploid line genome.</title>
        <authorList>
            <person name="Gao G."/>
            <person name="Palti Y."/>
        </authorList>
    </citation>
    <scope>NUCLEOTIDE SEQUENCE [LARGE SCALE GENOMIC DNA]</scope>
</reference>
<protein>
    <recommendedName>
        <fullName evidence="4">Small ribosomal subunit protein mS38</fullName>
    </recommendedName>
</protein>
<name>A0A060XTT5_ONCMY</name>
<dbReference type="GeneID" id="110492144"/>
<dbReference type="Ensembl" id="ENSOMYT00000029970.2">
    <property type="protein sequence ID" value="ENSOMYP00000027430.1"/>
    <property type="gene ID" value="ENSOMYG00000012912.2"/>
</dbReference>
<dbReference type="AlphaFoldDB" id="A0A060XTT5"/>
<evidence type="ECO:0000259" key="5">
    <source>
        <dbReference type="SMART" id="SM01155"/>
    </source>
</evidence>
<proteinExistence type="inferred from homology"/>
<reference evidence="7" key="4">
    <citation type="submission" date="2025-05" db="UniProtKB">
        <authorList>
            <consortium name="Ensembl"/>
        </authorList>
    </citation>
    <scope>IDENTIFICATION</scope>
</reference>
<evidence type="ECO:0000256" key="3">
    <source>
        <dbReference type="ARBA" id="ARBA00035647"/>
    </source>
</evidence>
<dbReference type="Proteomes" id="UP000193380">
    <property type="component" value="Unassembled WGS sequence"/>
</dbReference>
<organism evidence="6 8">
    <name type="scientific">Oncorhynchus mykiss</name>
    <name type="common">Rainbow trout</name>
    <name type="synonym">Salmo gairdneri</name>
    <dbReference type="NCBI Taxonomy" id="8022"/>
    <lineage>
        <taxon>Eukaryota</taxon>
        <taxon>Metazoa</taxon>
        <taxon>Chordata</taxon>
        <taxon>Craniata</taxon>
        <taxon>Vertebrata</taxon>
        <taxon>Euteleostomi</taxon>
        <taxon>Actinopterygii</taxon>
        <taxon>Neopterygii</taxon>
        <taxon>Teleostei</taxon>
        <taxon>Protacanthopterygii</taxon>
        <taxon>Salmoniformes</taxon>
        <taxon>Salmonidae</taxon>
        <taxon>Salmoninae</taxon>
        <taxon>Oncorhynchus</taxon>
    </lineage>
</organism>
<keyword evidence="9" id="KW-1185">Reference proteome</keyword>
<dbReference type="InterPro" id="IPR013177">
    <property type="entry name" value="Ribosomal_mS38_C"/>
</dbReference>
<dbReference type="EMBL" id="FR906073">
    <property type="protein sequence ID" value="CDQ82921.1"/>
    <property type="molecule type" value="Genomic_DNA"/>
</dbReference>
<comment type="similarity">
    <text evidence="3">Belongs to the mitochondrion-specific ribosomal protein mS38 family.</text>
</comment>
<sequence>MFISRVAPRLSLLCRATGALQTPVQSLRGSLLPVFPACCSSLNGKPRNYGTAADNSQPPQPWVALEPDLEEFLVPRNLSVSPLESWLSLHYSLPPLLEAPQPPEEGDVMVDTKVLPPFAVPLLEEGDGSVTPLSCKNVLEIRRRKMNRHKYKKLLKRTKFLRRRVLEGRRKKKQKRFEKDLQRIWMRAGLKKAPEGWNTPKIFIKQYKSKRG</sequence>
<comment type="subcellular location">
    <subcellularLocation>
        <location evidence="1">Mitochondrion</location>
    </subcellularLocation>
</comment>
<evidence type="ECO:0000256" key="2">
    <source>
        <dbReference type="ARBA" id="ARBA00023128"/>
    </source>
</evidence>
<keyword evidence="2" id="KW-0496">Mitochondrion</keyword>
<evidence type="ECO:0000256" key="1">
    <source>
        <dbReference type="ARBA" id="ARBA00004173"/>
    </source>
</evidence>
<reference evidence="6" key="2">
    <citation type="submission" date="2014-03" db="EMBL/GenBank/DDBJ databases">
        <authorList>
            <person name="Genoscope - CEA"/>
        </authorList>
    </citation>
    <scope>NUCLEOTIDE SEQUENCE</scope>
</reference>